<dbReference type="CDD" id="cd00093">
    <property type="entry name" value="HTH_XRE"/>
    <property type="match status" value="1"/>
</dbReference>
<dbReference type="OrthoDB" id="1809600at2"/>
<evidence type="ECO:0000313" key="2">
    <source>
        <dbReference type="EMBL" id="MTT30652.1"/>
    </source>
</evidence>
<sequence length="80" mass="9210">MKKLTVNLEKLKKIRKSKMTLKEISTSLGYQSPNGYYYLESGRSKFTADTLAQVSIILNVPLIDLFCEVEDHERTDKINI</sequence>
<dbReference type="SUPFAM" id="SSF47413">
    <property type="entry name" value="lambda repressor-like DNA-binding domains"/>
    <property type="match status" value="1"/>
</dbReference>
<keyword evidence="3" id="KW-1185">Reference proteome</keyword>
<dbReference type="AlphaFoldDB" id="A0A6N8CL95"/>
<accession>A0A6N8CL95</accession>
<evidence type="ECO:0000313" key="3">
    <source>
        <dbReference type="Proteomes" id="UP000440978"/>
    </source>
</evidence>
<dbReference type="Pfam" id="PF01381">
    <property type="entry name" value="HTH_3"/>
    <property type="match status" value="1"/>
</dbReference>
<dbReference type="Proteomes" id="UP000440978">
    <property type="component" value="Unassembled WGS sequence"/>
</dbReference>
<dbReference type="EMBL" id="WNHB01000002">
    <property type="protein sequence ID" value="MTT30652.1"/>
    <property type="molecule type" value="Genomic_DNA"/>
</dbReference>
<dbReference type="InterPro" id="IPR001387">
    <property type="entry name" value="Cro/C1-type_HTH"/>
</dbReference>
<gene>
    <name evidence="2" type="ORF">GMB86_01315</name>
</gene>
<dbReference type="Gene3D" id="1.10.260.40">
    <property type="entry name" value="lambda repressor-like DNA-binding domains"/>
    <property type="match status" value="1"/>
</dbReference>
<proteinExistence type="predicted"/>
<dbReference type="PROSITE" id="PS50943">
    <property type="entry name" value="HTH_CROC1"/>
    <property type="match status" value="1"/>
</dbReference>
<feature type="domain" description="HTH cro/C1-type" evidence="1">
    <location>
        <begin position="11"/>
        <end position="65"/>
    </location>
</feature>
<dbReference type="RefSeq" id="WP_155216052.1">
    <property type="nucleotide sequence ID" value="NZ_WNHB01000002.1"/>
</dbReference>
<organism evidence="2 3">
    <name type="scientific">Terrilactibacillus tamarindi</name>
    <dbReference type="NCBI Taxonomy" id="2599694"/>
    <lineage>
        <taxon>Bacteria</taxon>
        <taxon>Bacillati</taxon>
        <taxon>Bacillota</taxon>
        <taxon>Bacilli</taxon>
        <taxon>Bacillales</taxon>
        <taxon>Bacillaceae</taxon>
        <taxon>Terrilactibacillus</taxon>
    </lineage>
</organism>
<comment type="caution">
    <text evidence="2">The sequence shown here is derived from an EMBL/GenBank/DDBJ whole genome shotgun (WGS) entry which is preliminary data.</text>
</comment>
<dbReference type="GO" id="GO:0003677">
    <property type="term" value="F:DNA binding"/>
    <property type="evidence" value="ECO:0007669"/>
    <property type="project" value="InterPro"/>
</dbReference>
<protein>
    <submittedName>
        <fullName evidence="2">Helix-turn-helix domain-containing protein</fullName>
    </submittedName>
</protein>
<reference evidence="2 3" key="1">
    <citation type="submission" date="2019-11" db="EMBL/GenBank/DDBJ databases">
        <title>Terrilactibacillus tamarindus sp. nov. BCM23-1 isolated from bark of Tamarindus indica.</title>
        <authorList>
            <person name="Kingkaew E."/>
            <person name="Tanasupawat S."/>
        </authorList>
    </citation>
    <scope>NUCLEOTIDE SEQUENCE [LARGE SCALE GENOMIC DNA]</scope>
    <source>
        <strain evidence="2 3">BCM23-1</strain>
    </source>
</reference>
<evidence type="ECO:0000259" key="1">
    <source>
        <dbReference type="PROSITE" id="PS50943"/>
    </source>
</evidence>
<dbReference type="InterPro" id="IPR010982">
    <property type="entry name" value="Lambda_DNA-bd_dom_sf"/>
</dbReference>
<dbReference type="SMART" id="SM00530">
    <property type="entry name" value="HTH_XRE"/>
    <property type="match status" value="1"/>
</dbReference>
<name>A0A6N8CL95_9BACI</name>